<dbReference type="EMBL" id="MDZB01000120">
    <property type="protein sequence ID" value="OGX84355.1"/>
    <property type="molecule type" value="Genomic_DNA"/>
</dbReference>
<dbReference type="AlphaFoldDB" id="A0A1G1T0F0"/>
<accession>A0A1G1T0F0</accession>
<protein>
    <submittedName>
        <fullName evidence="2">Uncharacterized protein</fullName>
    </submittedName>
</protein>
<reference evidence="2 3" key="1">
    <citation type="submission" date="2016-08" db="EMBL/GenBank/DDBJ databases">
        <title>Hymenobacter coccineus sp. nov., Hymenobacter lapidarius sp. nov. and Hymenobacter glacialis sp. nov., isolated from Antarctic soil.</title>
        <authorList>
            <person name="Sedlacek I."/>
            <person name="Kralova S."/>
            <person name="Kyrova K."/>
            <person name="Maslanova I."/>
            <person name="Stankova E."/>
            <person name="Vrbovska V."/>
            <person name="Nemec M."/>
            <person name="Bartak M."/>
            <person name="Svec P."/>
            <person name="Busse H.-J."/>
            <person name="Pantucek R."/>
        </authorList>
    </citation>
    <scope>NUCLEOTIDE SEQUENCE [LARGE SCALE GENOMIC DNA]</scope>
    <source>
        <strain evidence="2 3">CCM 8643</strain>
    </source>
</reference>
<dbReference type="RefSeq" id="WP_070728905.1">
    <property type="nucleotide sequence ID" value="NZ_MDZB01000120.1"/>
</dbReference>
<comment type="caution">
    <text evidence="2">The sequence shown here is derived from an EMBL/GenBank/DDBJ whole genome shotgun (WGS) entry which is preliminary data.</text>
</comment>
<dbReference type="OrthoDB" id="1489647at2"/>
<evidence type="ECO:0000313" key="3">
    <source>
        <dbReference type="Proteomes" id="UP000176294"/>
    </source>
</evidence>
<keyword evidence="3" id="KW-1185">Reference proteome</keyword>
<sequence>MSGCEPPELEPSSTGITAVSDARRQTTGVNPFSVALMRQAYKSLKNPKKESAALATTRPQRGSGRTAASSSSAVEPESPSDCLECPPPSDPTPTDPTPVQPTHLYLRFKADNTNQLADLEDAGLRLSWEPLDESVAANTTVDFQSENIAWIYTVVPTGTPLPAGIPREQIQELFLFNAEDGDAQDVDPWEPAPDPGPAECQTQYDPSCNCYLQCPVARTASANKKGKLTNQAKATQKLKDAGVSPLALYNEAMRLSGNPDEVMEGKLAGAQARHRRYNPRGTVRVEDTDLGMVPLRGVKVESRRWFQFGSTFTDNQGGFYIGTSYSNMAKLSLEFKNSLATTRGIISGVRVWQAVLPINAELGSYSGTSMETVLYDISFQGGLDKRESKGASTWTAATLFNTLADEQTFAAARGLPAPPQNLNVWLFPYFPKSNGGGSGAAPMLRKMAGTPNSGQIIDYLLIGSGAAGSSIALLRAVLQRQFPDITIRYSGDQGALASHQLQPLLYHELGHAQHYGQVGNDFWTGYIAHIVQHDGYGEKTDSGSGRIAISEGWGEYVQRLFTINKYQGTNAGIRASDALDYLDQQVPSDVNGVAYNQGWFVYGMYHDMTDNTPEPTGVIDNVTAYTPVSIFRGLQSDVVSVRGYQSKVNAQTNGLQSFEVGQLVTSYRW</sequence>
<gene>
    <name evidence="2" type="ORF">BEN47_03055</name>
</gene>
<feature type="region of interest" description="Disordered" evidence="1">
    <location>
        <begin position="1"/>
        <end position="30"/>
    </location>
</feature>
<feature type="region of interest" description="Disordered" evidence="1">
    <location>
        <begin position="43"/>
        <end position="101"/>
    </location>
</feature>
<organism evidence="2 3">
    <name type="scientific">Hymenobacter lapidarius</name>
    <dbReference type="NCBI Taxonomy" id="1908237"/>
    <lineage>
        <taxon>Bacteria</taxon>
        <taxon>Pseudomonadati</taxon>
        <taxon>Bacteroidota</taxon>
        <taxon>Cytophagia</taxon>
        <taxon>Cytophagales</taxon>
        <taxon>Hymenobacteraceae</taxon>
        <taxon>Hymenobacter</taxon>
    </lineage>
</organism>
<name>A0A1G1T0F0_9BACT</name>
<evidence type="ECO:0000256" key="1">
    <source>
        <dbReference type="SAM" id="MobiDB-lite"/>
    </source>
</evidence>
<evidence type="ECO:0000313" key="2">
    <source>
        <dbReference type="EMBL" id="OGX84355.1"/>
    </source>
</evidence>
<dbReference type="Proteomes" id="UP000176294">
    <property type="component" value="Unassembled WGS sequence"/>
</dbReference>
<feature type="compositionally biased region" description="Low complexity" evidence="1">
    <location>
        <begin position="67"/>
        <end position="80"/>
    </location>
</feature>
<feature type="compositionally biased region" description="Pro residues" evidence="1">
    <location>
        <begin position="85"/>
        <end position="99"/>
    </location>
</feature>
<proteinExistence type="predicted"/>